<proteinExistence type="predicted"/>
<evidence type="ECO:0000313" key="1">
    <source>
        <dbReference type="EMBL" id="KAK1745104.1"/>
    </source>
</evidence>
<dbReference type="EMBL" id="JATAAI010000006">
    <property type="protein sequence ID" value="KAK1745104.1"/>
    <property type="molecule type" value="Genomic_DNA"/>
</dbReference>
<protein>
    <submittedName>
        <fullName evidence="1">Uncharacterized protein</fullName>
    </submittedName>
</protein>
<organism evidence="1 2">
    <name type="scientific">Skeletonema marinoi</name>
    <dbReference type="NCBI Taxonomy" id="267567"/>
    <lineage>
        <taxon>Eukaryota</taxon>
        <taxon>Sar</taxon>
        <taxon>Stramenopiles</taxon>
        <taxon>Ochrophyta</taxon>
        <taxon>Bacillariophyta</taxon>
        <taxon>Coscinodiscophyceae</taxon>
        <taxon>Thalassiosirophycidae</taxon>
        <taxon>Thalassiosirales</taxon>
        <taxon>Skeletonemataceae</taxon>
        <taxon>Skeletonema</taxon>
        <taxon>Skeletonema marinoi-dohrnii complex</taxon>
    </lineage>
</organism>
<sequence>MRSEVMTMEQEDECIRNFARHCHSFYLSSLSPASSAQSSLHQTQSSSSSLDEETATTNNTCDDLAQMTSDGKIVLEAFDRICAIGAINNNAIVQDGPLPNLQNEHDLCAKRHCDLLKACGLLEIDHFTTLNNAATLLQKYTEVRDTMRRQAHKSAMTHRQNSFFELLSLAEQDCVTYPVETCTLPTETTSSNHTTTSVDGIKDILSSIQKFVRKYQPKIGSHSFLAGLHKFIHLQLTPKSENKHQNSDPLYVVQWTFRGSVLTEACVPTGVEGDELSYAREALKVLFSFLILNKKDDIEGGSLEDATEPMVSFEIHKLVSNATLRRILNVLPNPTDLDARATGSLTVLTGTDNERVVLRENVDGHLDETWPLFHSNFLVDYCTVL</sequence>
<comment type="caution">
    <text evidence="1">The sequence shown here is derived from an EMBL/GenBank/DDBJ whole genome shotgun (WGS) entry which is preliminary data.</text>
</comment>
<gene>
    <name evidence="1" type="ORF">QTG54_004395</name>
</gene>
<reference evidence="1" key="1">
    <citation type="submission" date="2023-06" db="EMBL/GenBank/DDBJ databases">
        <title>Survivors Of The Sea: Transcriptome response of Skeletonema marinoi to long-term dormancy.</title>
        <authorList>
            <person name="Pinder M.I.M."/>
            <person name="Kourtchenko O."/>
            <person name="Robertson E.K."/>
            <person name="Larsson T."/>
            <person name="Maumus F."/>
            <person name="Osuna-Cruz C.M."/>
            <person name="Vancaester E."/>
            <person name="Stenow R."/>
            <person name="Vandepoele K."/>
            <person name="Ploug H."/>
            <person name="Bruchert V."/>
            <person name="Godhe A."/>
            <person name="Topel M."/>
        </authorList>
    </citation>
    <scope>NUCLEOTIDE SEQUENCE</scope>
    <source>
        <strain evidence="1">R05AC</strain>
    </source>
</reference>
<dbReference type="AlphaFoldDB" id="A0AAD8YEN2"/>
<accession>A0AAD8YEN2</accession>
<evidence type="ECO:0000313" key="2">
    <source>
        <dbReference type="Proteomes" id="UP001224775"/>
    </source>
</evidence>
<name>A0AAD8YEN2_9STRA</name>
<keyword evidence="2" id="KW-1185">Reference proteome</keyword>
<dbReference type="Proteomes" id="UP001224775">
    <property type="component" value="Unassembled WGS sequence"/>
</dbReference>